<evidence type="ECO:0000313" key="3">
    <source>
        <dbReference type="Proteomes" id="UP001456524"/>
    </source>
</evidence>
<gene>
    <name evidence="2" type="ORF">IWX90DRAFT_221003</name>
</gene>
<feature type="region of interest" description="Disordered" evidence="1">
    <location>
        <begin position="152"/>
        <end position="173"/>
    </location>
</feature>
<proteinExistence type="predicted"/>
<accession>A0ABR1XTZ1</accession>
<comment type="caution">
    <text evidence="2">The sequence shown here is derived from an EMBL/GenBank/DDBJ whole genome shotgun (WGS) entry which is preliminary data.</text>
</comment>
<evidence type="ECO:0008006" key="4">
    <source>
        <dbReference type="Google" id="ProtNLM"/>
    </source>
</evidence>
<reference evidence="2 3" key="1">
    <citation type="journal article" date="2022" name="G3 (Bethesda)">
        <title>Enemy or ally: a genomic approach to elucidate the lifestyle of Phyllosticta citrichinaensis.</title>
        <authorList>
            <person name="Buijs V.A."/>
            <person name="Groenewald J.Z."/>
            <person name="Haridas S."/>
            <person name="LaButti K.M."/>
            <person name="Lipzen A."/>
            <person name="Martin F.M."/>
            <person name="Barry K."/>
            <person name="Grigoriev I.V."/>
            <person name="Crous P.W."/>
            <person name="Seidl M.F."/>
        </authorList>
    </citation>
    <scope>NUCLEOTIDE SEQUENCE [LARGE SCALE GENOMIC DNA]</scope>
    <source>
        <strain evidence="2 3">CBS 129764</strain>
    </source>
</reference>
<feature type="compositionally biased region" description="Polar residues" evidence="1">
    <location>
        <begin position="158"/>
        <end position="173"/>
    </location>
</feature>
<evidence type="ECO:0000313" key="2">
    <source>
        <dbReference type="EMBL" id="KAK8166710.1"/>
    </source>
</evidence>
<organism evidence="2 3">
    <name type="scientific">Phyllosticta citrichinensis</name>
    <dbReference type="NCBI Taxonomy" id="1130410"/>
    <lineage>
        <taxon>Eukaryota</taxon>
        <taxon>Fungi</taxon>
        <taxon>Dikarya</taxon>
        <taxon>Ascomycota</taxon>
        <taxon>Pezizomycotina</taxon>
        <taxon>Dothideomycetes</taxon>
        <taxon>Dothideomycetes incertae sedis</taxon>
        <taxon>Botryosphaeriales</taxon>
        <taxon>Phyllostictaceae</taxon>
        <taxon>Phyllosticta</taxon>
    </lineage>
</organism>
<dbReference type="Proteomes" id="UP001456524">
    <property type="component" value="Unassembled WGS sequence"/>
</dbReference>
<keyword evidence="3" id="KW-1185">Reference proteome</keyword>
<name>A0ABR1XTZ1_9PEZI</name>
<protein>
    <recommendedName>
        <fullName evidence="4">Secreted protein</fullName>
    </recommendedName>
</protein>
<sequence>MTIPLACSSVLCGCGCSISRLSLSALQLLLLDRRLGLKSDGRSQHYACASRTTEAPTDRTKTKTYPKLVVIAASVCPKLNNGVDRRRKANKSLAKDGPKPEETVALSIPEIIHRTTATVSQSRRAFNSPTEAWDRFTWSGRGDGCAFGWNPTPRPGWLTQSSTSPPTVQASLH</sequence>
<dbReference type="EMBL" id="JBBWUH010000005">
    <property type="protein sequence ID" value="KAK8166710.1"/>
    <property type="molecule type" value="Genomic_DNA"/>
</dbReference>
<evidence type="ECO:0000256" key="1">
    <source>
        <dbReference type="SAM" id="MobiDB-lite"/>
    </source>
</evidence>